<keyword evidence="1" id="KW-0678">Repressor</keyword>
<evidence type="ECO:0000313" key="6">
    <source>
        <dbReference type="EMBL" id="SNQ28790.1"/>
    </source>
</evidence>
<dbReference type="PRINTS" id="PR00040">
    <property type="entry name" value="HTHMERR"/>
</dbReference>
<gene>
    <name evidence="6" type="ORF">SAMN05444584_0716</name>
</gene>
<dbReference type="SUPFAM" id="SSF46955">
    <property type="entry name" value="Putative DNA-binding domain"/>
    <property type="match status" value="1"/>
</dbReference>
<reference evidence="7" key="1">
    <citation type="submission" date="2017-06" db="EMBL/GenBank/DDBJ databases">
        <authorList>
            <person name="Varghese N."/>
            <person name="Submissions S."/>
        </authorList>
    </citation>
    <scope>NUCLEOTIDE SEQUENCE [LARGE SCALE GENOMIC DNA]</scope>
    <source>
        <strain evidence="7">ANC 5114</strain>
    </source>
</reference>
<dbReference type="GO" id="GO:0003700">
    <property type="term" value="F:DNA-binding transcription factor activity"/>
    <property type="evidence" value="ECO:0007669"/>
    <property type="project" value="InterPro"/>
</dbReference>
<dbReference type="InterPro" id="IPR047057">
    <property type="entry name" value="MerR_fam"/>
</dbReference>
<accession>A0A217EF09</accession>
<dbReference type="Pfam" id="PF13411">
    <property type="entry name" value="MerR_1"/>
    <property type="match status" value="1"/>
</dbReference>
<dbReference type="GO" id="GO:0003677">
    <property type="term" value="F:DNA binding"/>
    <property type="evidence" value="ECO:0007669"/>
    <property type="project" value="UniProtKB-KW"/>
</dbReference>
<protein>
    <submittedName>
        <fullName evidence="6">Transcriptional regulator, MarR family</fullName>
    </submittedName>
</protein>
<dbReference type="PANTHER" id="PTHR30204:SF69">
    <property type="entry name" value="MERR-FAMILY TRANSCRIPTIONAL REGULATOR"/>
    <property type="match status" value="1"/>
</dbReference>
<feature type="domain" description="HTH merR-type" evidence="5">
    <location>
        <begin position="1"/>
        <end position="68"/>
    </location>
</feature>
<keyword evidence="2" id="KW-0805">Transcription regulation</keyword>
<evidence type="ECO:0000313" key="7">
    <source>
        <dbReference type="Proteomes" id="UP000243463"/>
    </source>
</evidence>
<evidence type="ECO:0000256" key="2">
    <source>
        <dbReference type="ARBA" id="ARBA00023015"/>
    </source>
</evidence>
<dbReference type="OrthoDB" id="9808480at2"/>
<evidence type="ECO:0000256" key="3">
    <source>
        <dbReference type="ARBA" id="ARBA00023125"/>
    </source>
</evidence>
<name>A0A217EF09_9GAMM</name>
<dbReference type="PROSITE" id="PS50937">
    <property type="entry name" value="HTH_MERR_2"/>
    <property type="match status" value="1"/>
</dbReference>
<dbReference type="PANTHER" id="PTHR30204">
    <property type="entry name" value="REDOX-CYCLING DRUG-SENSING TRANSCRIPTIONAL ACTIVATOR SOXR"/>
    <property type="match status" value="1"/>
</dbReference>
<proteinExistence type="predicted"/>
<sequence>MNIGQISKKYAVSIDTLRFYEEQGLLSPARRSNGYRDYNQENEQQIRFILCLKAIGFTLKEIASVLQLNQRIPSAHCKDASAHLLTTKVDALTAHILFLLAAKQQLLSIQSFVESHNPDENQAYIEHVINLLYDKMKPLK</sequence>
<keyword evidence="4" id="KW-0804">Transcription</keyword>
<organism evidence="6 7">
    <name type="scientific">Acinetobacter apis</name>
    <dbReference type="NCBI Taxonomy" id="1229165"/>
    <lineage>
        <taxon>Bacteria</taxon>
        <taxon>Pseudomonadati</taxon>
        <taxon>Pseudomonadota</taxon>
        <taxon>Gammaproteobacteria</taxon>
        <taxon>Moraxellales</taxon>
        <taxon>Moraxellaceae</taxon>
        <taxon>Acinetobacter</taxon>
    </lineage>
</organism>
<dbReference type="InterPro" id="IPR009061">
    <property type="entry name" value="DNA-bd_dom_put_sf"/>
</dbReference>
<dbReference type="SMART" id="SM00422">
    <property type="entry name" value="HTH_MERR"/>
    <property type="match status" value="1"/>
</dbReference>
<dbReference type="Gene3D" id="1.10.1660.10">
    <property type="match status" value="1"/>
</dbReference>
<evidence type="ECO:0000256" key="4">
    <source>
        <dbReference type="ARBA" id="ARBA00023163"/>
    </source>
</evidence>
<keyword evidence="7" id="KW-1185">Reference proteome</keyword>
<dbReference type="RefSeq" id="WP_088822814.1">
    <property type="nucleotide sequence ID" value="NZ_FZLN01000001.1"/>
</dbReference>
<dbReference type="AlphaFoldDB" id="A0A217EF09"/>
<dbReference type="InterPro" id="IPR000551">
    <property type="entry name" value="MerR-type_HTH_dom"/>
</dbReference>
<keyword evidence="3" id="KW-0238">DNA-binding</keyword>
<evidence type="ECO:0000259" key="5">
    <source>
        <dbReference type="PROSITE" id="PS50937"/>
    </source>
</evidence>
<dbReference type="EMBL" id="FZLN01000001">
    <property type="protein sequence ID" value="SNQ28790.1"/>
    <property type="molecule type" value="Genomic_DNA"/>
</dbReference>
<dbReference type="Proteomes" id="UP000243463">
    <property type="component" value="Unassembled WGS sequence"/>
</dbReference>
<evidence type="ECO:0000256" key="1">
    <source>
        <dbReference type="ARBA" id="ARBA00022491"/>
    </source>
</evidence>